<keyword evidence="2" id="KW-1185">Reference proteome</keyword>
<reference evidence="2" key="1">
    <citation type="journal article" date="2019" name="Int. J. Syst. Evol. Microbiol.">
        <title>The Global Catalogue of Microorganisms (GCM) 10K type strain sequencing project: providing services to taxonomists for standard genome sequencing and annotation.</title>
        <authorList>
            <consortium name="The Broad Institute Genomics Platform"/>
            <consortium name="The Broad Institute Genome Sequencing Center for Infectious Disease"/>
            <person name="Wu L."/>
            <person name="Ma J."/>
        </authorList>
    </citation>
    <scope>NUCLEOTIDE SEQUENCE [LARGE SCALE GENOMIC DNA]</scope>
    <source>
        <strain evidence="2">CCM 8749</strain>
    </source>
</reference>
<comment type="caution">
    <text evidence="1">The sequence shown here is derived from an EMBL/GenBank/DDBJ whole genome shotgun (WGS) entry which is preliminary data.</text>
</comment>
<dbReference type="RefSeq" id="WP_379892850.1">
    <property type="nucleotide sequence ID" value="NZ_CBCSCT010000023.1"/>
</dbReference>
<accession>A0ABW1ILK0</accession>
<dbReference type="Gene3D" id="3.40.50.2000">
    <property type="entry name" value="Glycogen Phosphorylase B"/>
    <property type="match status" value="1"/>
</dbReference>
<dbReference type="Proteomes" id="UP001596250">
    <property type="component" value="Unassembled WGS sequence"/>
</dbReference>
<gene>
    <name evidence="1" type="ORF">ACFPXP_04685</name>
</gene>
<evidence type="ECO:0000313" key="2">
    <source>
        <dbReference type="Proteomes" id="UP001596250"/>
    </source>
</evidence>
<dbReference type="SUPFAM" id="SSF53756">
    <property type="entry name" value="UDP-Glycosyltransferase/glycogen phosphorylase"/>
    <property type="match status" value="1"/>
</dbReference>
<sequence length="327" mass="37785">MKIIHAPTEIAGQMEILCQSLKKLEVTANGYNWFHNYLNFGDQLVKTDAYELAKMLDPLLQYCDIFHFHNGNSLYLQNKDLPLIHQAGKKMIMHHWGNDVRKAAMVSKLNPYPLPPSYLTDEQIHERLLYLSKYIEHAIVQDYETFPYVKDYYAQVHVLPLACHVERFPVRFPEEKVRIPKIIHAPTNQAFKGSEFVEKAINDLKKQYRFEYIRVEKMSHAEALQAYASADIIVDQILCGSYGMLSVEAMSMGKVVVAYIRDDVLKHNPVAPPIVNANPDNMKEVLSDLLKQPEQLRKIGKKSRAYVKKVHDAEMIARQLVQIYSKL</sequence>
<evidence type="ECO:0000313" key="1">
    <source>
        <dbReference type="EMBL" id="MFC5985723.1"/>
    </source>
</evidence>
<dbReference type="EMBL" id="JBHSQV010000031">
    <property type="protein sequence ID" value="MFC5985723.1"/>
    <property type="molecule type" value="Genomic_DNA"/>
</dbReference>
<protein>
    <submittedName>
        <fullName evidence="1">Uncharacterized protein</fullName>
    </submittedName>
</protein>
<organism evidence="1 2">
    <name type="scientific">Marinicrinis lubricantis</name>
    <dbReference type="NCBI Taxonomy" id="2086470"/>
    <lineage>
        <taxon>Bacteria</taxon>
        <taxon>Bacillati</taxon>
        <taxon>Bacillota</taxon>
        <taxon>Bacilli</taxon>
        <taxon>Bacillales</taxon>
        <taxon>Paenibacillaceae</taxon>
    </lineage>
</organism>
<name>A0ABW1ILK0_9BACL</name>
<proteinExistence type="predicted"/>